<feature type="transmembrane region" description="Helical" evidence="2">
    <location>
        <begin position="97"/>
        <end position="118"/>
    </location>
</feature>
<dbReference type="Proteomes" id="UP001199642">
    <property type="component" value="Chromosome"/>
</dbReference>
<feature type="transmembrane region" description="Helical" evidence="2">
    <location>
        <begin position="125"/>
        <end position="148"/>
    </location>
</feature>
<feature type="compositionally biased region" description="Basic and acidic residues" evidence="1">
    <location>
        <begin position="1"/>
        <end position="10"/>
    </location>
</feature>
<proteinExistence type="predicted"/>
<dbReference type="RefSeq" id="WP_231819414.1">
    <property type="nucleotide sequence ID" value="NZ_CP082781.1"/>
</dbReference>
<sequence length="375" mass="39668">MVDREPRYVSRSEGAPPVPPPGGYRGARRLTTPGSLPPGAPVPAGAADAVAGAGSPGPAPVEDRAPRTGPLGWVALGAAVLFAVVLLALLAAGAVDAFYGTTMLVLQLLVLGVVIAGLTVRRGRLLSAIGLAVVLLFNLGTVGGLGAVSADAGGGYEGRKTEEQKLWEAYPGIKDVDPRATLAQPSLEEVRAQAEQTLTRVRERLSAEFGFTWVPVGDETLRPERNGYGGESMLVQYTSASWATTEPVTGYPTKLEVMRTVEDELIRSGFSSMLAFNDPASGVDPGVIRKMYGGDTPQDQVLWEWYASTYPEPTLFYADITDLANDVSGDYRASREATSARTGEPLEGLSLTVVAREVLSADDVEAFEQALKNYP</sequence>
<keyword evidence="4" id="KW-1185">Reference proteome</keyword>
<name>A0ABY3RQR1_9MICO</name>
<keyword evidence="2" id="KW-0812">Transmembrane</keyword>
<keyword evidence="2" id="KW-0472">Membrane</keyword>
<evidence type="ECO:0000313" key="3">
    <source>
        <dbReference type="EMBL" id="UGS25585.1"/>
    </source>
</evidence>
<evidence type="ECO:0000256" key="1">
    <source>
        <dbReference type="SAM" id="MobiDB-lite"/>
    </source>
</evidence>
<evidence type="ECO:0000313" key="4">
    <source>
        <dbReference type="Proteomes" id="UP001199642"/>
    </source>
</evidence>
<dbReference type="EMBL" id="CP082781">
    <property type="protein sequence ID" value="UGS25585.1"/>
    <property type="molecule type" value="Genomic_DNA"/>
</dbReference>
<gene>
    <name evidence="3" type="ORF">K8F61_12980</name>
</gene>
<reference evidence="3 4" key="1">
    <citation type="submission" date="2023-01" db="EMBL/GenBank/DDBJ databases">
        <title>Characterization of estradiol degrading bacteria Microbacterium sp. MZT7 and reveal degrading genes through genome analysis.</title>
        <authorList>
            <person name="Hao P."/>
            <person name="Gao Y."/>
        </authorList>
    </citation>
    <scope>NUCLEOTIDE SEQUENCE [LARGE SCALE GENOMIC DNA]</scope>
    <source>
        <strain evidence="3 4">MZT7</strain>
    </source>
</reference>
<feature type="transmembrane region" description="Helical" evidence="2">
    <location>
        <begin position="71"/>
        <end position="91"/>
    </location>
</feature>
<keyword evidence="2" id="KW-1133">Transmembrane helix</keyword>
<evidence type="ECO:0000256" key="2">
    <source>
        <dbReference type="SAM" id="Phobius"/>
    </source>
</evidence>
<protein>
    <submittedName>
        <fullName evidence="3">Uncharacterized protein</fullName>
    </submittedName>
</protein>
<organism evidence="3 4">
    <name type="scientific">Microbacterium resistens</name>
    <dbReference type="NCBI Taxonomy" id="156977"/>
    <lineage>
        <taxon>Bacteria</taxon>
        <taxon>Bacillati</taxon>
        <taxon>Actinomycetota</taxon>
        <taxon>Actinomycetes</taxon>
        <taxon>Micrococcales</taxon>
        <taxon>Microbacteriaceae</taxon>
        <taxon>Microbacterium</taxon>
    </lineage>
</organism>
<feature type="compositionally biased region" description="Low complexity" evidence="1">
    <location>
        <begin position="42"/>
        <end position="53"/>
    </location>
</feature>
<feature type="region of interest" description="Disordered" evidence="1">
    <location>
        <begin position="1"/>
        <end position="64"/>
    </location>
</feature>
<accession>A0ABY3RQR1</accession>